<evidence type="ECO:0000313" key="3">
    <source>
        <dbReference type="EMBL" id="CAK9312135.1"/>
    </source>
</evidence>
<dbReference type="EMBL" id="OZ021744">
    <property type="protein sequence ID" value="CAK9312135.1"/>
    <property type="molecule type" value="Genomic_DNA"/>
</dbReference>
<reference evidence="3 4" key="1">
    <citation type="submission" date="2024-03" db="EMBL/GenBank/DDBJ databases">
        <authorList>
            <person name="Gkanogiannis A."/>
            <person name="Becerra Lopez-Lavalle L."/>
        </authorList>
    </citation>
    <scope>NUCLEOTIDE SEQUENCE [LARGE SCALE GENOMIC DNA]</scope>
</reference>
<proteinExistence type="predicted"/>
<name>A0ABP0XVD4_9ROSI</name>
<dbReference type="InterPro" id="IPR012940">
    <property type="entry name" value="NABP"/>
</dbReference>
<keyword evidence="4" id="KW-1185">Reference proteome</keyword>
<dbReference type="Proteomes" id="UP001642487">
    <property type="component" value="Chromosome 10"/>
</dbReference>
<evidence type="ECO:0000259" key="2">
    <source>
        <dbReference type="Pfam" id="PF07990"/>
    </source>
</evidence>
<organism evidence="3 4">
    <name type="scientific">Citrullus colocynthis</name>
    <name type="common">colocynth</name>
    <dbReference type="NCBI Taxonomy" id="252529"/>
    <lineage>
        <taxon>Eukaryota</taxon>
        <taxon>Viridiplantae</taxon>
        <taxon>Streptophyta</taxon>
        <taxon>Embryophyta</taxon>
        <taxon>Tracheophyta</taxon>
        <taxon>Spermatophyta</taxon>
        <taxon>Magnoliopsida</taxon>
        <taxon>eudicotyledons</taxon>
        <taxon>Gunneridae</taxon>
        <taxon>Pentapetalae</taxon>
        <taxon>rosids</taxon>
        <taxon>fabids</taxon>
        <taxon>Cucurbitales</taxon>
        <taxon>Cucurbitaceae</taxon>
        <taxon>Benincaseae</taxon>
        <taxon>Citrullus</taxon>
    </lineage>
</organism>
<feature type="domain" description="Nucleic acid binding NABP" evidence="2">
    <location>
        <begin position="201"/>
        <end position="274"/>
    </location>
</feature>
<gene>
    <name evidence="3" type="ORF">CITCOLO1_LOCUS3813</name>
</gene>
<sequence>MYSTSIRVSPLGLLSIEFSPAQICKRIEFRKNLQGKEGANITVANSFSRIQDVSSQTLRRRGIGDRRDGSRGGDEGVNGNGSLFMLQPGVEAQEDSDIKSRLVAGDWTGDGLIGLPGLGLWSRKKSIATSCNAFEDILEASESQFAYLHQDMATIGGNKQGISEVQGVGASTPHTYASTVEPPCQEQELRVLVFLQLVGGYRTMDKRRASGPNSFNGVSLKASVPFDLVSSFSGMNLSTNGILDDESQLRSDIQLEIDNRHNFFNLQTDQNDKKSLNHNFYGNQGYGLVFSYPGSPLLQDVGIKRQPIPQIRTGSSPLPISSRYFSEALCVSKTSSMSLSNAPSMTTFSLFYFQAASF</sequence>
<protein>
    <recommendedName>
        <fullName evidence="2">Nucleic acid binding NABP domain-containing protein</fullName>
    </recommendedName>
</protein>
<evidence type="ECO:0000256" key="1">
    <source>
        <dbReference type="SAM" id="MobiDB-lite"/>
    </source>
</evidence>
<accession>A0ABP0XVD4</accession>
<dbReference type="Pfam" id="PF07990">
    <property type="entry name" value="NABP"/>
    <property type="match status" value="1"/>
</dbReference>
<feature type="compositionally biased region" description="Basic and acidic residues" evidence="1">
    <location>
        <begin position="62"/>
        <end position="74"/>
    </location>
</feature>
<evidence type="ECO:0000313" key="4">
    <source>
        <dbReference type="Proteomes" id="UP001642487"/>
    </source>
</evidence>
<feature type="region of interest" description="Disordered" evidence="1">
    <location>
        <begin position="58"/>
        <end position="84"/>
    </location>
</feature>